<reference evidence="2 3" key="1">
    <citation type="submission" date="2015-03" db="EMBL/GenBank/DDBJ databases">
        <authorList>
            <consortium name="Pathogen Informatics"/>
            <person name="Murphy D."/>
        </authorList>
    </citation>
    <scope>NUCLEOTIDE SEQUENCE [LARGE SCALE GENOMIC DNA]</scope>
    <source>
        <strain evidence="2 3">FE82747</strain>
    </source>
</reference>
<sequence>MKMNDTGQLPYWWTASLALFSALSLQEYIFIIGALISAWFTIKTYYANRREKAAQIKEQQDRTQILKDYLQGKPIGSHPEAIQVVNEALQQMESE</sequence>
<evidence type="ECO:0000256" key="1">
    <source>
        <dbReference type="SAM" id="Phobius"/>
    </source>
</evidence>
<comment type="caution">
    <text evidence="2">The sequence shown here is derived from an EMBL/GenBank/DDBJ whole genome shotgun (WGS) entry which is preliminary data.</text>
</comment>
<evidence type="ECO:0000313" key="3">
    <source>
        <dbReference type="Proteomes" id="UP000040841"/>
    </source>
</evidence>
<evidence type="ECO:0000313" key="2">
    <source>
        <dbReference type="EMBL" id="CNI33220.1"/>
    </source>
</evidence>
<keyword evidence="1" id="KW-0472">Membrane</keyword>
<protein>
    <submittedName>
        <fullName evidence="2">Bacteriophage protein</fullName>
    </submittedName>
</protein>
<gene>
    <name evidence="2" type="ORF">ERS008502_02944</name>
</gene>
<feature type="transmembrane region" description="Helical" evidence="1">
    <location>
        <begin position="12"/>
        <end position="42"/>
    </location>
</feature>
<dbReference type="EMBL" id="CQBM01000007">
    <property type="protein sequence ID" value="CNI33220.1"/>
    <property type="molecule type" value="Genomic_DNA"/>
</dbReference>
<proteinExistence type="predicted"/>
<name>A0AA36PFZ8_YERMO</name>
<organism evidence="2 3">
    <name type="scientific">Yersinia mollaretii</name>
    <dbReference type="NCBI Taxonomy" id="33060"/>
    <lineage>
        <taxon>Bacteria</taxon>
        <taxon>Pseudomonadati</taxon>
        <taxon>Pseudomonadota</taxon>
        <taxon>Gammaproteobacteria</taxon>
        <taxon>Enterobacterales</taxon>
        <taxon>Yersiniaceae</taxon>
        <taxon>Yersinia</taxon>
    </lineage>
</organism>
<dbReference type="AlphaFoldDB" id="A0AA36PFZ8"/>
<keyword evidence="1" id="KW-1133">Transmembrane helix</keyword>
<dbReference type="Proteomes" id="UP000040841">
    <property type="component" value="Unassembled WGS sequence"/>
</dbReference>
<accession>A0AA36PFZ8</accession>
<keyword evidence="1" id="KW-0812">Transmembrane</keyword>